<dbReference type="GO" id="GO:0005524">
    <property type="term" value="F:ATP binding"/>
    <property type="evidence" value="ECO:0007669"/>
    <property type="project" value="UniProtKB-KW"/>
</dbReference>
<keyword evidence="4 8" id="KW-0547">Nucleotide-binding</keyword>
<dbReference type="PANTHER" id="PTHR43284:SF1">
    <property type="entry name" value="ASPARAGINE SYNTHETASE"/>
    <property type="match status" value="1"/>
</dbReference>
<dbReference type="InterPro" id="IPR014729">
    <property type="entry name" value="Rossmann-like_a/b/a_fold"/>
</dbReference>
<dbReference type="Gene3D" id="3.60.20.10">
    <property type="entry name" value="Glutamine Phosphoribosylpyrophosphate, subunit 1, domain 1"/>
    <property type="match status" value="1"/>
</dbReference>
<feature type="binding site" evidence="8">
    <location>
        <position position="137"/>
    </location>
    <ligand>
        <name>L-glutamine</name>
        <dbReference type="ChEBI" id="CHEBI:58359"/>
    </ligand>
</feature>
<feature type="binding site" evidence="8">
    <location>
        <position position="326"/>
    </location>
    <ligand>
        <name>ATP</name>
        <dbReference type="ChEBI" id="CHEBI:30616"/>
    </ligand>
</feature>
<sequence length="686" mass="76618">MCGIAGLYCRDERVDLGRLHHMQRLMRHRGPHDEGAVLIDRSGAVITMGGPDTPREAFASGLRFAPGRQDGAVRDASFQIGLAHRRLAIVDLGPTGHQPMCDGEGRLWITYNGEIYNHVELRDELKRGGATFVGTSDTEVILAAYRAWGADCLSRLNGMFAFALWDGGSQKLFCARDRLGVKPFYYQWDGSRFAFASEPRALVLTQPQRIQARLAAVRDLVALDWVDHDTHTFFDGLVSLAPGHSLTLGRDGLSIRRWWTLDPDARATGSTAEWEARFRDLFTDAVRIRLRADVEVGACLSGGTDSSAVVTTAARQLERPMHAFTVAYEEGPAFDERPFMRSVIEASGATSHLVVPDGRDFWTVFDRIVESQAEPTAGPGVYSQWKVMDLAHGSGLRVLLDGQGGDEILAGYFRYLPLRLRDLLATGDVGSFVRDLGGVAQRLGLVHTFALAFEPWLPAALVRPLRRAFGQGKDRVLGEDLRGREIESPGPPAGWGTAVRAQQVFDATQRLLPSLLRYEDRNSMAFGIETRLPFLDYRVVEFAFSLPDEQKLSGTTTKSILRRALADRIPQRVLERRDKMGFETPTDLWLRGREAGELRRRLLTPGALHAWVNPDAMRERLAEFAAGRNLGLQVWRWLSLEAWAREYVVADPRVIERAQPDYTHPGLHLNYEQVQQRIEQETVGAA</sequence>
<dbReference type="Pfam" id="PF00733">
    <property type="entry name" value="Asn_synthase"/>
    <property type="match status" value="1"/>
</dbReference>
<gene>
    <name evidence="10" type="primary">asnB</name>
    <name evidence="10" type="ORF">HOP12_13595</name>
</gene>
<dbReference type="EMBL" id="JABFRW010000178">
    <property type="protein sequence ID" value="NOT35175.1"/>
    <property type="molecule type" value="Genomic_DNA"/>
</dbReference>
<dbReference type="InterPro" id="IPR006426">
    <property type="entry name" value="Asn_synth_AEB"/>
</dbReference>
<evidence type="ECO:0000259" key="9">
    <source>
        <dbReference type="PROSITE" id="PS51278"/>
    </source>
</evidence>
<evidence type="ECO:0000256" key="8">
    <source>
        <dbReference type="PIRSR" id="PIRSR001589-2"/>
    </source>
</evidence>
<comment type="catalytic activity">
    <reaction evidence="7">
        <text>L-aspartate + L-glutamine + ATP + H2O = L-asparagine + L-glutamate + AMP + diphosphate + H(+)</text>
        <dbReference type="Rhea" id="RHEA:12228"/>
        <dbReference type="ChEBI" id="CHEBI:15377"/>
        <dbReference type="ChEBI" id="CHEBI:15378"/>
        <dbReference type="ChEBI" id="CHEBI:29985"/>
        <dbReference type="ChEBI" id="CHEBI:29991"/>
        <dbReference type="ChEBI" id="CHEBI:30616"/>
        <dbReference type="ChEBI" id="CHEBI:33019"/>
        <dbReference type="ChEBI" id="CHEBI:58048"/>
        <dbReference type="ChEBI" id="CHEBI:58359"/>
        <dbReference type="ChEBI" id="CHEBI:456215"/>
        <dbReference type="EC" id="6.3.5.4"/>
    </reaction>
</comment>
<dbReference type="NCBIfam" id="TIGR01536">
    <property type="entry name" value="asn_synth_AEB"/>
    <property type="match status" value="1"/>
</dbReference>
<dbReference type="Gene3D" id="3.40.50.620">
    <property type="entry name" value="HUPs"/>
    <property type="match status" value="1"/>
</dbReference>
<dbReference type="InterPro" id="IPR051786">
    <property type="entry name" value="ASN_synthetase/amidase"/>
</dbReference>
<dbReference type="PROSITE" id="PS51278">
    <property type="entry name" value="GATASE_TYPE_2"/>
    <property type="match status" value="1"/>
</dbReference>
<evidence type="ECO:0000313" key="11">
    <source>
        <dbReference type="Proteomes" id="UP000580839"/>
    </source>
</evidence>
<dbReference type="GO" id="GO:0006529">
    <property type="term" value="P:asparagine biosynthetic process"/>
    <property type="evidence" value="ECO:0007669"/>
    <property type="project" value="InterPro"/>
</dbReference>
<dbReference type="Pfam" id="PF13537">
    <property type="entry name" value="GATase_7"/>
    <property type="match status" value="1"/>
</dbReference>
<feature type="domain" description="Glutamine amidotransferase type-2" evidence="9">
    <location>
        <begin position="2"/>
        <end position="251"/>
    </location>
</feature>
<organism evidence="10 11">
    <name type="scientific">Eiseniibacteriota bacterium</name>
    <dbReference type="NCBI Taxonomy" id="2212470"/>
    <lineage>
        <taxon>Bacteria</taxon>
        <taxon>Candidatus Eiseniibacteriota</taxon>
    </lineage>
</organism>
<dbReference type="InterPro" id="IPR029055">
    <property type="entry name" value="Ntn_hydrolases_N"/>
</dbReference>
<dbReference type="SUPFAM" id="SSF52402">
    <property type="entry name" value="Adenine nucleotide alpha hydrolases-like"/>
    <property type="match status" value="1"/>
</dbReference>
<proteinExistence type="inferred from homology"/>
<dbReference type="EC" id="6.3.5.4" evidence="3"/>
<evidence type="ECO:0000256" key="2">
    <source>
        <dbReference type="ARBA" id="ARBA00005752"/>
    </source>
</evidence>
<accession>A0A849SSZ6</accession>
<keyword evidence="6" id="KW-0315">Glutamine amidotransferase</keyword>
<evidence type="ECO:0000313" key="10">
    <source>
        <dbReference type="EMBL" id="NOT35175.1"/>
    </source>
</evidence>
<dbReference type="PANTHER" id="PTHR43284">
    <property type="entry name" value="ASPARAGINE SYNTHETASE (GLUTAMINE-HYDROLYZING)"/>
    <property type="match status" value="1"/>
</dbReference>
<evidence type="ECO:0000256" key="5">
    <source>
        <dbReference type="ARBA" id="ARBA00022840"/>
    </source>
</evidence>
<dbReference type="GO" id="GO:0005829">
    <property type="term" value="C:cytosol"/>
    <property type="evidence" value="ECO:0007669"/>
    <property type="project" value="TreeGrafter"/>
</dbReference>
<comment type="pathway">
    <text evidence="1">Amino-acid biosynthesis; L-asparagine biosynthesis; L-asparagine from L-aspartate (L-Gln route): step 1/1.</text>
</comment>
<dbReference type="CDD" id="cd01991">
    <property type="entry name" value="Asn_synthase_B_C"/>
    <property type="match status" value="1"/>
</dbReference>
<evidence type="ECO:0000256" key="1">
    <source>
        <dbReference type="ARBA" id="ARBA00005187"/>
    </source>
</evidence>
<name>A0A849SSZ6_UNCEI</name>
<dbReference type="CDD" id="cd00712">
    <property type="entry name" value="AsnB"/>
    <property type="match status" value="1"/>
</dbReference>
<comment type="caution">
    <text evidence="10">The sequence shown here is derived from an EMBL/GenBank/DDBJ whole genome shotgun (WGS) entry which is preliminary data.</text>
</comment>
<reference evidence="10 11" key="1">
    <citation type="submission" date="2020-04" db="EMBL/GenBank/DDBJ databases">
        <title>Metagenomic profiling of ammonia- and methane-oxidizing microorganisms in a Dutch drinking water treatment plant.</title>
        <authorList>
            <person name="Poghosyan L."/>
            <person name="Leucker S."/>
        </authorList>
    </citation>
    <scope>NUCLEOTIDE SEQUENCE [LARGE SCALE GENOMIC DNA]</scope>
    <source>
        <strain evidence="10">S-RSF-IL-03</strain>
    </source>
</reference>
<dbReference type="AlphaFoldDB" id="A0A849SSZ6"/>
<evidence type="ECO:0000256" key="6">
    <source>
        <dbReference type="ARBA" id="ARBA00022962"/>
    </source>
</evidence>
<keyword evidence="5 8" id="KW-0067">ATP-binding</keyword>
<dbReference type="SUPFAM" id="SSF56235">
    <property type="entry name" value="N-terminal nucleophile aminohydrolases (Ntn hydrolases)"/>
    <property type="match status" value="1"/>
</dbReference>
<dbReference type="InterPro" id="IPR033738">
    <property type="entry name" value="AsnB_N"/>
</dbReference>
<dbReference type="InterPro" id="IPR001962">
    <property type="entry name" value="Asn_synthase"/>
</dbReference>
<evidence type="ECO:0000256" key="4">
    <source>
        <dbReference type="ARBA" id="ARBA00022741"/>
    </source>
</evidence>
<dbReference type="InterPro" id="IPR017932">
    <property type="entry name" value="GATase_2_dom"/>
</dbReference>
<comment type="similarity">
    <text evidence="2">Belongs to the asparagine synthetase family.</text>
</comment>
<dbReference type="Proteomes" id="UP000580839">
    <property type="component" value="Unassembled WGS sequence"/>
</dbReference>
<dbReference type="PIRSF" id="PIRSF001589">
    <property type="entry name" value="Asn_synthetase_glu-h"/>
    <property type="match status" value="1"/>
</dbReference>
<dbReference type="GO" id="GO:0004066">
    <property type="term" value="F:asparagine synthase (glutamine-hydrolyzing) activity"/>
    <property type="evidence" value="ECO:0007669"/>
    <property type="project" value="UniProtKB-EC"/>
</dbReference>
<evidence type="ECO:0000256" key="7">
    <source>
        <dbReference type="ARBA" id="ARBA00048741"/>
    </source>
</evidence>
<keyword evidence="10" id="KW-0436">Ligase</keyword>
<evidence type="ECO:0000256" key="3">
    <source>
        <dbReference type="ARBA" id="ARBA00012737"/>
    </source>
</evidence>
<protein>
    <recommendedName>
        <fullName evidence="3">asparagine synthase (glutamine-hydrolyzing)</fullName>
        <ecNumber evidence="3">6.3.5.4</ecNumber>
    </recommendedName>
</protein>